<gene>
    <name evidence="2" type="ORF">GCM10018793_63740</name>
</gene>
<comment type="caution">
    <text evidence="2">The sequence shown here is derived from an EMBL/GenBank/DDBJ whole genome shotgun (WGS) entry which is preliminary data.</text>
</comment>
<dbReference type="AlphaFoldDB" id="A0A919GMU5"/>
<feature type="compositionally biased region" description="Basic and acidic residues" evidence="1">
    <location>
        <begin position="8"/>
        <end position="24"/>
    </location>
</feature>
<feature type="region of interest" description="Disordered" evidence="1">
    <location>
        <begin position="1"/>
        <end position="30"/>
    </location>
</feature>
<reference evidence="2" key="2">
    <citation type="submission" date="2020-09" db="EMBL/GenBank/DDBJ databases">
        <authorList>
            <person name="Sun Q."/>
            <person name="Ohkuma M."/>
        </authorList>
    </citation>
    <scope>NUCLEOTIDE SEQUENCE</scope>
    <source>
        <strain evidence="2">JCM 5069</strain>
    </source>
</reference>
<accession>A0A919GMU5</accession>
<keyword evidence="3" id="KW-1185">Reference proteome</keyword>
<sequence length="149" mass="16165">MSGGVTCQDKRREDGDWQSDRFGDSDSADQFKGFVETDGYQWPPGWSKGIGFIEEHAARGDMSLVQWAHRYADNAGRLTSGPKATTAVRWTCTCLCSPTGSRPAGPCSQRSRTSPKTMYRNESAPRRRGSGTGTTRRSGAAARQGPSPS</sequence>
<dbReference type="Proteomes" id="UP000603708">
    <property type="component" value="Unassembled WGS sequence"/>
</dbReference>
<dbReference type="EMBL" id="BNCD01000028">
    <property type="protein sequence ID" value="GHH87544.1"/>
    <property type="molecule type" value="Genomic_DNA"/>
</dbReference>
<evidence type="ECO:0000313" key="2">
    <source>
        <dbReference type="EMBL" id="GHH87544.1"/>
    </source>
</evidence>
<name>A0A919GMU5_9ACTN</name>
<evidence type="ECO:0000256" key="1">
    <source>
        <dbReference type="SAM" id="MobiDB-lite"/>
    </source>
</evidence>
<feature type="compositionally biased region" description="Low complexity" evidence="1">
    <location>
        <begin position="133"/>
        <end position="143"/>
    </location>
</feature>
<organism evidence="2 3">
    <name type="scientific">Streptomyces sulfonofaciens</name>
    <dbReference type="NCBI Taxonomy" id="68272"/>
    <lineage>
        <taxon>Bacteria</taxon>
        <taxon>Bacillati</taxon>
        <taxon>Actinomycetota</taxon>
        <taxon>Actinomycetes</taxon>
        <taxon>Kitasatosporales</taxon>
        <taxon>Streptomycetaceae</taxon>
        <taxon>Streptomyces</taxon>
    </lineage>
</organism>
<feature type="region of interest" description="Disordered" evidence="1">
    <location>
        <begin position="97"/>
        <end position="149"/>
    </location>
</feature>
<reference evidence="2" key="1">
    <citation type="journal article" date="2014" name="Int. J. Syst. Evol. Microbiol.">
        <title>Complete genome sequence of Corynebacterium casei LMG S-19264T (=DSM 44701T), isolated from a smear-ripened cheese.</title>
        <authorList>
            <consortium name="US DOE Joint Genome Institute (JGI-PGF)"/>
            <person name="Walter F."/>
            <person name="Albersmeier A."/>
            <person name="Kalinowski J."/>
            <person name="Ruckert C."/>
        </authorList>
    </citation>
    <scope>NUCLEOTIDE SEQUENCE</scope>
    <source>
        <strain evidence="2">JCM 5069</strain>
    </source>
</reference>
<proteinExistence type="predicted"/>
<protein>
    <submittedName>
        <fullName evidence="2">Uncharacterized protein</fullName>
    </submittedName>
</protein>
<evidence type="ECO:0000313" key="3">
    <source>
        <dbReference type="Proteomes" id="UP000603708"/>
    </source>
</evidence>